<keyword evidence="9" id="KW-1185">Reference proteome</keyword>
<evidence type="ECO:0000256" key="5">
    <source>
        <dbReference type="ARBA" id="ARBA00022898"/>
    </source>
</evidence>
<dbReference type="PROSITE" id="PS00105">
    <property type="entry name" value="AA_TRANSFER_CLASS_1"/>
    <property type="match status" value="1"/>
</dbReference>
<reference evidence="9" key="1">
    <citation type="journal article" date="2019" name="Int. J. Syst. Evol. Microbiol.">
        <title>The Global Catalogue of Microorganisms (GCM) 10K type strain sequencing project: providing services to taxonomists for standard genome sequencing and annotation.</title>
        <authorList>
            <consortium name="The Broad Institute Genomics Platform"/>
            <consortium name="The Broad Institute Genome Sequencing Center for Infectious Disease"/>
            <person name="Wu L."/>
            <person name="Ma J."/>
        </authorList>
    </citation>
    <scope>NUCLEOTIDE SEQUENCE [LARGE SCALE GENOMIC DNA]</scope>
    <source>
        <strain evidence="9">LMG 29894</strain>
    </source>
</reference>
<dbReference type="InterPro" id="IPR004839">
    <property type="entry name" value="Aminotransferase_I/II_large"/>
</dbReference>
<dbReference type="RefSeq" id="WP_378163043.1">
    <property type="nucleotide sequence ID" value="NZ_JBHSBU010000001.1"/>
</dbReference>
<dbReference type="InterPro" id="IPR050596">
    <property type="entry name" value="AspAT/PAT-like"/>
</dbReference>
<evidence type="ECO:0000256" key="3">
    <source>
        <dbReference type="ARBA" id="ARBA00022576"/>
    </source>
</evidence>
<evidence type="ECO:0000313" key="8">
    <source>
        <dbReference type="EMBL" id="MFC4159363.1"/>
    </source>
</evidence>
<dbReference type="CDD" id="cd00609">
    <property type="entry name" value="AAT_like"/>
    <property type="match status" value="1"/>
</dbReference>
<evidence type="ECO:0000256" key="2">
    <source>
        <dbReference type="ARBA" id="ARBA00007441"/>
    </source>
</evidence>
<dbReference type="EMBL" id="JBHSBU010000001">
    <property type="protein sequence ID" value="MFC4159363.1"/>
    <property type="molecule type" value="Genomic_DNA"/>
</dbReference>
<evidence type="ECO:0000256" key="1">
    <source>
        <dbReference type="ARBA" id="ARBA00001933"/>
    </source>
</evidence>
<comment type="caution">
    <text evidence="8">The sequence shown here is derived from an EMBL/GenBank/DDBJ whole genome shotgun (WGS) entry which is preliminary data.</text>
</comment>
<proteinExistence type="inferred from homology"/>
<keyword evidence="4 6" id="KW-0808">Transferase</keyword>
<keyword evidence="5" id="KW-0663">Pyridoxal phosphate</keyword>
<evidence type="ECO:0000313" key="9">
    <source>
        <dbReference type="Proteomes" id="UP001595791"/>
    </source>
</evidence>
<comment type="cofactor">
    <cofactor evidence="1 6">
        <name>pyridoxal 5'-phosphate</name>
        <dbReference type="ChEBI" id="CHEBI:597326"/>
    </cofactor>
</comment>
<organism evidence="8 9">
    <name type="scientific">Chitinimonas lacunae</name>
    <dbReference type="NCBI Taxonomy" id="1963018"/>
    <lineage>
        <taxon>Bacteria</taxon>
        <taxon>Pseudomonadati</taxon>
        <taxon>Pseudomonadota</taxon>
        <taxon>Betaproteobacteria</taxon>
        <taxon>Neisseriales</taxon>
        <taxon>Chitinibacteraceae</taxon>
        <taxon>Chitinimonas</taxon>
    </lineage>
</organism>
<dbReference type="PANTHER" id="PTHR46383:SF1">
    <property type="entry name" value="ASPARTATE AMINOTRANSFERASE"/>
    <property type="match status" value="1"/>
</dbReference>
<name>A0ABV8MMG3_9NEIS</name>
<dbReference type="InterPro" id="IPR004838">
    <property type="entry name" value="NHTrfase_class1_PyrdxlP-BS"/>
</dbReference>
<evidence type="ECO:0000259" key="7">
    <source>
        <dbReference type="Pfam" id="PF00155"/>
    </source>
</evidence>
<comment type="similarity">
    <text evidence="2 6">Belongs to the class-I pyridoxal-phosphate-dependent aminotransferase family.</text>
</comment>
<gene>
    <name evidence="8" type="ORF">ACFOW7_08330</name>
</gene>
<protein>
    <recommendedName>
        <fullName evidence="6">Aminotransferase</fullName>
        <ecNumber evidence="6">2.6.1.-</ecNumber>
    </recommendedName>
</protein>
<dbReference type="InterPro" id="IPR015421">
    <property type="entry name" value="PyrdxlP-dep_Trfase_major"/>
</dbReference>
<evidence type="ECO:0000256" key="4">
    <source>
        <dbReference type="ARBA" id="ARBA00022679"/>
    </source>
</evidence>
<dbReference type="InterPro" id="IPR015424">
    <property type="entry name" value="PyrdxlP-dep_Trfase"/>
</dbReference>
<dbReference type="EC" id="2.6.1.-" evidence="6"/>
<feature type="domain" description="Aminotransferase class I/classII large" evidence="7">
    <location>
        <begin position="36"/>
        <end position="400"/>
    </location>
</feature>
<keyword evidence="3 6" id="KW-0032">Aminotransferase</keyword>
<dbReference type="Gene3D" id="3.40.640.10">
    <property type="entry name" value="Type I PLP-dependent aspartate aminotransferase-like (Major domain)"/>
    <property type="match status" value="1"/>
</dbReference>
<accession>A0ABV8MMG3</accession>
<sequence length="416" mass="45550">MQTPAFPPPLNARLQSMDRYQAKAISLAASNDPALLNLSVCEPAFGPPDACLDGIEREDLSLAAFLDGAKRQEDSRGNPALRQAIADWYARRYGLAVDPEREILVTHGGIEAMTLAVLATTEAGDRVALSDPALARYAQAVEVLGRRGERIARSLGGDEFAAAAALPDGVRALIVNSPENPTGYVASATDWTVLGHEAAARRCWVIHDERYDTMAFERPHRPAALEPALAPNAVLVNSLSKKFGLPGLRVGWLAAPAALIEQAAKAHDYLYLGVNPQYQRIAIRLLDRRHDSWLDDMAGMMAERAWIARQTLTEELGFQWPRQPLGGMFLFPEVSRLYRSMPASYRTPGYSIGEAVARYLQESRGVATLPGAVYGERGAASLRLALCGSQQVFEAALDRLRSIRSQRWHGPWERAA</sequence>
<dbReference type="Proteomes" id="UP001595791">
    <property type="component" value="Unassembled WGS sequence"/>
</dbReference>
<dbReference type="GO" id="GO:0008483">
    <property type="term" value="F:transaminase activity"/>
    <property type="evidence" value="ECO:0007669"/>
    <property type="project" value="UniProtKB-KW"/>
</dbReference>
<dbReference type="PANTHER" id="PTHR46383">
    <property type="entry name" value="ASPARTATE AMINOTRANSFERASE"/>
    <property type="match status" value="1"/>
</dbReference>
<dbReference type="SUPFAM" id="SSF53383">
    <property type="entry name" value="PLP-dependent transferases"/>
    <property type="match status" value="1"/>
</dbReference>
<dbReference type="Pfam" id="PF00155">
    <property type="entry name" value="Aminotran_1_2"/>
    <property type="match status" value="1"/>
</dbReference>
<evidence type="ECO:0000256" key="6">
    <source>
        <dbReference type="RuleBase" id="RU000481"/>
    </source>
</evidence>